<feature type="region of interest" description="Disordered" evidence="1">
    <location>
        <begin position="1"/>
        <end position="25"/>
    </location>
</feature>
<proteinExistence type="predicted"/>
<evidence type="ECO:0000313" key="2">
    <source>
        <dbReference type="EMBL" id="XBX77996.1"/>
    </source>
</evidence>
<dbReference type="EMBL" id="CP158357">
    <property type="protein sequence ID" value="XBX77996.1"/>
    <property type="molecule type" value="Genomic_DNA"/>
</dbReference>
<sequence>MNARHIDDRPDEGYTPTTTHAEWGAGNPLLRITRDDERSEFALEADVVRIGSAEGNELRLADTDPVHATITHDERDEYVLTLHGEGEMNANPSADATHDGDATETLRTGARFTAGPWTLVFAREEFADHGRPFGGRKGGEYSDQPLQPPRPDYAAGEAPQSATEPLPEDAASTDAPQSNEPQSAPDRGI</sequence>
<dbReference type="RefSeq" id="WP_282216132.1">
    <property type="nucleotide sequence ID" value="NZ_CP158357.1"/>
</dbReference>
<organism evidence="2">
    <name type="scientific">Microbacterium sp. A8/3-1</name>
    <dbReference type="NCBI Taxonomy" id="3160749"/>
    <lineage>
        <taxon>Bacteria</taxon>
        <taxon>Bacillati</taxon>
        <taxon>Actinomycetota</taxon>
        <taxon>Actinomycetes</taxon>
        <taxon>Micrococcales</taxon>
        <taxon>Microbacteriaceae</taxon>
        <taxon>Microbacterium</taxon>
    </lineage>
</organism>
<accession>A0AAU7VW36</accession>
<feature type="compositionally biased region" description="Basic and acidic residues" evidence="1">
    <location>
        <begin position="1"/>
        <end position="12"/>
    </location>
</feature>
<dbReference type="AlphaFoldDB" id="A0AAU7VW36"/>
<protein>
    <submittedName>
        <fullName evidence="2">FHA domain-containing protein</fullName>
    </submittedName>
</protein>
<dbReference type="CDD" id="cd00060">
    <property type="entry name" value="FHA"/>
    <property type="match status" value="1"/>
</dbReference>
<evidence type="ECO:0000256" key="1">
    <source>
        <dbReference type="SAM" id="MobiDB-lite"/>
    </source>
</evidence>
<name>A0AAU7VW36_9MICO</name>
<feature type="region of interest" description="Disordered" evidence="1">
    <location>
        <begin position="130"/>
        <end position="189"/>
    </location>
</feature>
<reference evidence="2" key="1">
    <citation type="submission" date="2024-06" db="EMBL/GenBank/DDBJ databases">
        <title>Draft genome sequence of Microbacterium sp. strain A8/3-1, isolated from Oxytropis tragacanthoides Fisch. ex DC. Root nodules in the Altai region of Russia.</title>
        <authorList>
            <person name="Sazanova A."/>
            <person name="Guro P."/>
            <person name="Kuznetsova I."/>
            <person name="Belimov A."/>
            <person name="Safronova V."/>
        </authorList>
    </citation>
    <scope>NUCLEOTIDE SEQUENCE</scope>
    <source>
        <strain evidence="2">A8/3-1</strain>
    </source>
</reference>
<gene>
    <name evidence="2" type="ORF">ABS642_19090</name>
</gene>